<organism evidence="1 2">
    <name type="scientific">Chryseobacterium culicis</name>
    <dbReference type="NCBI Taxonomy" id="680127"/>
    <lineage>
        <taxon>Bacteria</taxon>
        <taxon>Pseudomonadati</taxon>
        <taxon>Bacteroidota</taxon>
        <taxon>Flavobacteriia</taxon>
        <taxon>Flavobacteriales</taxon>
        <taxon>Weeksellaceae</taxon>
        <taxon>Chryseobacterium group</taxon>
        <taxon>Chryseobacterium</taxon>
    </lineage>
</organism>
<evidence type="ECO:0000313" key="1">
    <source>
        <dbReference type="EMBL" id="SEH39957.1"/>
    </source>
</evidence>
<reference evidence="1 2" key="1">
    <citation type="submission" date="2016-10" db="EMBL/GenBank/DDBJ databases">
        <authorList>
            <person name="de Groot N.N."/>
        </authorList>
    </citation>
    <scope>NUCLEOTIDE SEQUENCE [LARGE SCALE GENOMIC DNA]</scope>
    <source>
        <strain evidence="1 2">DSM 23031</strain>
    </source>
</reference>
<name>A0A1H6HXY0_CHRCI</name>
<dbReference type="STRING" id="680127.SAMN05421593_3713"/>
<proteinExistence type="predicted"/>
<sequence>MGMMATGGDAGLAYSAYVATMSTSSETSGRNFFTGSSFESLMDDYRLNRNGKLELINGTKDGFDRLFNWNSTEFIKLNKEFMKNLRQDTEYDSYLKQYKPVETTIIFENSSVSVKQIKNYFYFLAANTEKEWGFNYLTKNGWFSDSSVTIINSNHQDDKVSLNPIFRYLDSGYNLMGSGHSHQMLIYDHPENKHLLKGRYEVINYPSGFNSDGSVRYKPDQGDRTSHEALLQNYGNQIKANPWIYIGNKDNRPHFIYYDTTSFRRK</sequence>
<dbReference type="OrthoDB" id="1244905at2"/>
<gene>
    <name evidence="1" type="ORF">SAMN05421593_3713</name>
</gene>
<dbReference type="EMBL" id="FNWQ01000005">
    <property type="protein sequence ID" value="SEH39957.1"/>
    <property type="molecule type" value="Genomic_DNA"/>
</dbReference>
<protein>
    <submittedName>
        <fullName evidence="1">JAB-like toxin 1</fullName>
    </submittedName>
</protein>
<dbReference type="Proteomes" id="UP000198561">
    <property type="component" value="Unassembled WGS sequence"/>
</dbReference>
<evidence type="ECO:0000313" key="2">
    <source>
        <dbReference type="Proteomes" id="UP000198561"/>
    </source>
</evidence>
<dbReference type="AlphaFoldDB" id="A0A1H6HXY0"/>
<accession>A0A1H6HXY0</accession>